<dbReference type="AlphaFoldDB" id="A0A1S1QS95"/>
<comment type="caution">
    <text evidence="1">The sequence shown here is derived from an EMBL/GenBank/DDBJ whole genome shotgun (WGS) entry which is preliminary data.</text>
</comment>
<protein>
    <recommendedName>
        <fullName evidence="3">AbiEi antitoxin C-terminal domain-containing protein</fullName>
    </recommendedName>
</protein>
<dbReference type="Proteomes" id="UP000179769">
    <property type="component" value="Unassembled WGS sequence"/>
</dbReference>
<evidence type="ECO:0000313" key="1">
    <source>
        <dbReference type="EMBL" id="OHV36840.1"/>
    </source>
</evidence>
<evidence type="ECO:0000313" key="2">
    <source>
        <dbReference type="Proteomes" id="UP000179769"/>
    </source>
</evidence>
<keyword evidence="2" id="KW-1185">Reference proteome</keyword>
<reference evidence="2" key="1">
    <citation type="submission" date="2016-07" db="EMBL/GenBank/DDBJ databases">
        <title>Frankia sp. NRRL B-16219 Genome sequencing.</title>
        <authorList>
            <person name="Ghodhbane-Gtari F."/>
            <person name="Swanson E."/>
            <person name="Gueddou A."/>
            <person name="Louati M."/>
            <person name="Nouioui I."/>
            <person name="Hezbri K."/>
            <person name="Abebe-Akele F."/>
            <person name="Simpson S."/>
            <person name="Morris K."/>
            <person name="Thomas K."/>
            <person name="Gtari M."/>
            <person name="Tisa L.S."/>
        </authorList>
    </citation>
    <scope>NUCLEOTIDE SEQUENCE [LARGE SCALE GENOMIC DNA]</scope>
    <source>
        <strain evidence="2">NRRL B-16219</strain>
    </source>
</reference>
<organism evidence="1 2">
    <name type="scientific">Parafrankia soli</name>
    <dbReference type="NCBI Taxonomy" id="2599596"/>
    <lineage>
        <taxon>Bacteria</taxon>
        <taxon>Bacillati</taxon>
        <taxon>Actinomycetota</taxon>
        <taxon>Actinomycetes</taxon>
        <taxon>Frankiales</taxon>
        <taxon>Frankiaceae</taxon>
        <taxon>Parafrankia</taxon>
    </lineage>
</organism>
<evidence type="ECO:0008006" key="3">
    <source>
        <dbReference type="Google" id="ProtNLM"/>
    </source>
</evidence>
<proteinExistence type="predicted"/>
<accession>A0A1S1QS95</accession>
<dbReference type="RefSeq" id="WP_071061980.1">
    <property type="nucleotide sequence ID" value="NZ_MAXA01000114.1"/>
</dbReference>
<name>A0A1S1QS95_9ACTN</name>
<dbReference type="OrthoDB" id="3192636at2"/>
<sequence length="199" mass="22198">MLRDRTDTRAALWRVASGQRGYFTSAQALQVGYSYQAQRYHAQRGNWQLVDRGIYRFREFDTLPGGEDDHLVRWALWSRGRAIVSHTTALSVHDLGTANPAEIHLTVPPGFRQKGGLVILHRAELAQDEIEEREGYRVTTPVRAIIECAEASVDQDAVDSAVAEALDRGLTTRRVLLHAAQRLGARAELGTERALQAAQ</sequence>
<gene>
    <name evidence="1" type="ORF">BBK14_14615</name>
</gene>
<dbReference type="EMBL" id="MAXA01000114">
    <property type="protein sequence ID" value="OHV36840.1"/>
    <property type="molecule type" value="Genomic_DNA"/>
</dbReference>